<comment type="caution">
    <text evidence="9">The sequence shown here is derived from an EMBL/GenBank/DDBJ whole genome shotgun (WGS) entry which is preliminary data.</text>
</comment>
<dbReference type="PRINTS" id="PR00700">
    <property type="entry name" value="PRTYPHPHTASE"/>
</dbReference>
<dbReference type="CDD" id="cd00047">
    <property type="entry name" value="PTPc"/>
    <property type="match status" value="1"/>
</dbReference>
<feature type="transmembrane region" description="Helical" evidence="6">
    <location>
        <begin position="534"/>
        <end position="556"/>
    </location>
</feature>
<comment type="catalytic activity">
    <reaction evidence="5">
        <text>O-phospho-L-tyrosyl-[protein] + H2O = L-tyrosyl-[protein] + phosphate</text>
        <dbReference type="Rhea" id="RHEA:10684"/>
        <dbReference type="Rhea" id="RHEA-COMP:10136"/>
        <dbReference type="Rhea" id="RHEA-COMP:20101"/>
        <dbReference type="ChEBI" id="CHEBI:15377"/>
        <dbReference type="ChEBI" id="CHEBI:43474"/>
        <dbReference type="ChEBI" id="CHEBI:46858"/>
        <dbReference type="ChEBI" id="CHEBI:61978"/>
        <dbReference type="EC" id="3.1.3.48"/>
    </reaction>
</comment>
<dbReference type="InterPro" id="IPR016130">
    <property type="entry name" value="Tyr_Pase_AS"/>
</dbReference>
<dbReference type="SMART" id="SM00181">
    <property type="entry name" value="EGF"/>
    <property type="match status" value="4"/>
</dbReference>
<comment type="similarity">
    <text evidence="1">Belongs to the protein-tyrosine phosphatase family.</text>
</comment>
<keyword evidence="6" id="KW-0812">Transmembrane</keyword>
<feature type="domain" description="Tyrosine specific protein phosphatases" evidence="8">
    <location>
        <begin position="811"/>
        <end position="882"/>
    </location>
</feature>
<dbReference type="InterPro" id="IPR008979">
    <property type="entry name" value="Galactose-bd-like_sf"/>
</dbReference>
<evidence type="ECO:0000313" key="10">
    <source>
        <dbReference type="Proteomes" id="UP000828390"/>
    </source>
</evidence>
<dbReference type="SMART" id="SM00404">
    <property type="entry name" value="PTPc_motif"/>
    <property type="match status" value="2"/>
</dbReference>
<keyword evidence="6" id="KW-0472">Membrane</keyword>
<evidence type="ECO:0000256" key="3">
    <source>
        <dbReference type="ARBA" id="ARBA00022801"/>
    </source>
</evidence>
<evidence type="ECO:0000256" key="5">
    <source>
        <dbReference type="ARBA" id="ARBA00051722"/>
    </source>
</evidence>
<name>A0A9D4KMF7_DREPO</name>
<organism evidence="9 10">
    <name type="scientific">Dreissena polymorpha</name>
    <name type="common">Zebra mussel</name>
    <name type="synonym">Mytilus polymorpha</name>
    <dbReference type="NCBI Taxonomy" id="45954"/>
    <lineage>
        <taxon>Eukaryota</taxon>
        <taxon>Metazoa</taxon>
        <taxon>Spiralia</taxon>
        <taxon>Lophotrochozoa</taxon>
        <taxon>Mollusca</taxon>
        <taxon>Bivalvia</taxon>
        <taxon>Autobranchia</taxon>
        <taxon>Heteroconchia</taxon>
        <taxon>Euheterodonta</taxon>
        <taxon>Imparidentia</taxon>
        <taxon>Neoheterodontei</taxon>
        <taxon>Myida</taxon>
        <taxon>Dreissenoidea</taxon>
        <taxon>Dreissenidae</taxon>
        <taxon>Dreissena</taxon>
    </lineage>
</organism>
<dbReference type="PANTHER" id="PTHR19134">
    <property type="entry name" value="RECEPTOR-TYPE TYROSINE-PROTEIN PHOSPHATASE"/>
    <property type="match status" value="1"/>
</dbReference>
<evidence type="ECO:0000256" key="6">
    <source>
        <dbReference type="SAM" id="Phobius"/>
    </source>
</evidence>
<dbReference type="InterPro" id="IPR000387">
    <property type="entry name" value="Tyr_Pase_dom"/>
</dbReference>
<dbReference type="Proteomes" id="UP000828390">
    <property type="component" value="Unassembled WGS sequence"/>
</dbReference>
<dbReference type="Gene3D" id="2.170.300.10">
    <property type="entry name" value="Tie2 ligand-binding domain superfamily"/>
    <property type="match status" value="1"/>
</dbReference>
<feature type="domain" description="Tyrosine-protein phosphatase" evidence="7">
    <location>
        <begin position="637"/>
        <end position="891"/>
    </location>
</feature>
<sequence>MMPCGINGDIKISIPGSSLSTNESVFGTWSVDRAVDGRIGGLPDCDCCTVIARPCSLQLDLLQTYLVKRIVLKGRTDGAYHLFANITLYIGNDVSQMVEQQFSTLTYTVRTCVLSPPQAMQAIRVTGSAIGQQGEDYMAICEIEVYRQQDCVNGTYGPDCNKICHCLEGPCEAITGTCGTGCKSGWRGAACNEACAEGLYGTNCSLTCSAFCRNNRQCHYTNGTCIEGCADGYDFFTDKTCNTPCAIGLYGHNCSSTCSAFCRNNRSCHNVYGMCLYGCEDGYNFVTDNKCKTTCAEGSYGTNCSLTCSAFCRNNRRCHHINGTCIEGCADGYDFSTDKTCNTHCGHKRYGRDCSSICSEYCHNNQSCHHINGACPNGCEDGYDFNLDKTCNTTCKNRKFGKSCSMDCNCDTCHHINGSCAMFEKQCDTGFKMDKDICEPCERRRFGPNCVNDCHCEQCHNVNGSCSLYTNNCDGGYRLDNGLCKPCGQRQYGHYCSTECHCERCHNVNGSCALYSSVYNREASSKPSSSSTGAIGGGVAVAVAVTIVIIVAVVCYKRRRMNNNGDNREFFNHIAMCSTTPPQSTVKSDQQPNLKTDLRDNIYANAKDIESDYYGFNAFATGIQPHELWTYIRDQIQIDEFQKLPAGLVRKHDVASAESNKSKNRYKEMYAYDDSRVVLTNERPGDSDYINANYIHGFDKLQTFIACQGPTQKIISDFWRMIWQQKIEKIVMLTNLFEFGTLKCLQYWPEDIKGVCKHGGVLIKYVGIKETFDYNIRSLEITKDGDTRGLKQFHFKSWPDNDVPDTTWSLVDFWRAVAKCNDTSTSPILVHCSSGVGRSGTFIALDNLIAQAKIENCVRPLYVVDALRQQRVNMVQTKEQYKYLHEALAEALLIGTHHWVTRQFESVYNFMIGKDIESSKTRIEQQFELITKSADYARGQNAAIATGLVYDHIVTQNEAMIMKATESKPQCIVLSALGESRAFIALTSLRDNTAENTWSLVGKKGCKTMIEFSNRSDGSLKADTYLGQKEGGRVGRYYVTLIEESNNRGFEERTYSYKEDTKGSSLKTFKQFHLPGTNEEPDKQSMLDLIEAILTWQRQLSTDTPILIKDGSNFHRSGLVVVLLSEICRIVKHDGQINLVETVVSMKHKEKHIIHCAAQLRICYDVILAHVQKPGIYQNF</sequence>
<evidence type="ECO:0000256" key="1">
    <source>
        <dbReference type="ARBA" id="ARBA00009580"/>
    </source>
</evidence>
<keyword evidence="4" id="KW-0904">Protein phosphatase</keyword>
<keyword evidence="3" id="KW-0378">Hydrolase</keyword>
<dbReference type="InterPro" id="IPR000242">
    <property type="entry name" value="PTP_cat"/>
</dbReference>
<dbReference type="SUPFAM" id="SSF52799">
    <property type="entry name" value="(Phosphotyrosine protein) phosphatases II"/>
    <property type="match status" value="2"/>
</dbReference>
<dbReference type="Gene3D" id="3.90.190.10">
    <property type="entry name" value="Protein tyrosine phosphatase superfamily"/>
    <property type="match status" value="2"/>
</dbReference>
<dbReference type="EMBL" id="JAIWYP010000004">
    <property type="protein sequence ID" value="KAH3841947.1"/>
    <property type="molecule type" value="Genomic_DNA"/>
</dbReference>
<evidence type="ECO:0000256" key="4">
    <source>
        <dbReference type="ARBA" id="ARBA00022912"/>
    </source>
</evidence>
<dbReference type="SUPFAM" id="SSF49785">
    <property type="entry name" value="Galactose-binding domain-like"/>
    <property type="match status" value="1"/>
</dbReference>
<dbReference type="EC" id="3.1.3.48" evidence="2"/>
<feature type="domain" description="Tyrosine-protein phosphatase" evidence="7">
    <location>
        <begin position="920"/>
        <end position="1170"/>
    </location>
</feature>
<reference evidence="9" key="1">
    <citation type="journal article" date="2019" name="bioRxiv">
        <title>The Genome of the Zebra Mussel, Dreissena polymorpha: A Resource for Invasive Species Research.</title>
        <authorList>
            <person name="McCartney M.A."/>
            <person name="Auch B."/>
            <person name="Kono T."/>
            <person name="Mallez S."/>
            <person name="Zhang Y."/>
            <person name="Obille A."/>
            <person name="Becker A."/>
            <person name="Abrahante J.E."/>
            <person name="Garbe J."/>
            <person name="Badalamenti J.P."/>
            <person name="Herman A."/>
            <person name="Mangelson H."/>
            <person name="Liachko I."/>
            <person name="Sullivan S."/>
            <person name="Sone E.D."/>
            <person name="Koren S."/>
            <person name="Silverstein K.A.T."/>
            <person name="Beckman K.B."/>
            <person name="Gohl D.M."/>
        </authorList>
    </citation>
    <scope>NUCLEOTIDE SEQUENCE</scope>
    <source>
        <strain evidence="9">Duluth1</strain>
        <tissue evidence="9">Whole animal</tissue>
    </source>
</reference>
<evidence type="ECO:0000256" key="2">
    <source>
        <dbReference type="ARBA" id="ARBA00013064"/>
    </source>
</evidence>
<protein>
    <recommendedName>
        <fullName evidence="2">protein-tyrosine-phosphatase</fullName>
        <ecNumber evidence="2">3.1.3.48</ecNumber>
    </recommendedName>
</protein>
<keyword evidence="6" id="KW-1133">Transmembrane helix</keyword>
<keyword evidence="10" id="KW-1185">Reference proteome</keyword>
<dbReference type="InterPro" id="IPR029021">
    <property type="entry name" value="Prot-tyrosine_phosphatase-like"/>
</dbReference>
<dbReference type="SMART" id="SM00194">
    <property type="entry name" value="PTPc"/>
    <property type="match status" value="1"/>
</dbReference>
<dbReference type="PROSITE" id="PS50055">
    <property type="entry name" value="TYR_PHOSPHATASE_PTP"/>
    <property type="match status" value="2"/>
</dbReference>
<dbReference type="InterPro" id="IPR000742">
    <property type="entry name" value="EGF"/>
</dbReference>
<proteinExistence type="inferred from homology"/>
<dbReference type="AlphaFoldDB" id="A0A9D4KMF7"/>
<dbReference type="PROSITE" id="PS50056">
    <property type="entry name" value="TYR_PHOSPHATASE_2"/>
    <property type="match status" value="1"/>
</dbReference>
<dbReference type="Pfam" id="PF00102">
    <property type="entry name" value="Y_phosphatase"/>
    <property type="match status" value="2"/>
</dbReference>
<evidence type="ECO:0000313" key="9">
    <source>
        <dbReference type="EMBL" id="KAH3841947.1"/>
    </source>
</evidence>
<reference evidence="9" key="2">
    <citation type="submission" date="2020-11" db="EMBL/GenBank/DDBJ databases">
        <authorList>
            <person name="McCartney M.A."/>
            <person name="Auch B."/>
            <person name="Kono T."/>
            <person name="Mallez S."/>
            <person name="Becker A."/>
            <person name="Gohl D.M."/>
            <person name="Silverstein K.A.T."/>
            <person name="Koren S."/>
            <person name="Bechman K.B."/>
            <person name="Herman A."/>
            <person name="Abrahante J.E."/>
            <person name="Garbe J."/>
        </authorList>
    </citation>
    <scope>NUCLEOTIDE SEQUENCE</scope>
    <source>
        <strain evidence="9">Duluth1</strain>
        <tissue evidence="9">Whole animal</tissue>
    </source>
</reference>
<dbReference type="PANTHER" id="PTHR19134:SF562">
    <property type="entry name" value="PROTEIN-TYROSINE-PHOSPHATASE"/>
    <property type="match status" value="1"/>
</dbReference>
<dbReference type="FunFam" id="3.90.190.10:FF:000102">
    <property type="entry name" value="Receptor-type tyrosine-protein phosphatase"/>
    <property type="match status" value="1"/>
</dbReference>
<dbReference type="InterPro" id="IPR050348">
    <property type="entry name" value="Protein-Tyr_Phosphatase"/>
</dbReference>
<evidence type="ECO:0000259" key="7">
    <source>
        <dbReference type="PROSITE" id="PS50055"/>
    </source>
</evidence>
<gene>
    <name evidence="9" type="ORF">DPMN_115434</name>
</gene>
<dbReference type="PROSITE" id="PS00383">
    <property type="entry name" value="TYR_PHOSPHATASE_1"/>
    <property type="match status" value="1"/>
</dbReference>
<dbReference type="Gene3D" id="2.60.120.260">
    <property type="entry name" value="Galactose-binding domain-like"/>
    <property type="match status" value="1"/>
</dbReference>
<dbReference type="GO" id="GO:0004725">
    <property type="term" value="F:protein tyrosine phosphatase activity"/>
    <property type="evidence" value="ECO:0007669"/>
    <property type="project" value="UniProtKB-EC"/>
</dbReference>
<dbReference type="InterPro" id="IPR003595">
    <property type="entry name" value="Tyr_Pase_cat"/>
</dbReference>
<accession>A0A9D4KMF7</accession>
<evidence type="ECO:0000259" key="8">
    <source>
        <dbReference type="PROSITE" id="PS50056"/>
    </source>
</evidence>